<name>A0AAV7DQU4_ARIFI</name>
<sequence length="115" mass="12449">MDPRKDLDCTYSTTALEPGIVIYCHYLPVVDWVICATAAFLDVVAAFRPSRINPTPPPPANTMVASFERPRTLQHADAKSASTGPGHRPVEQKLGIRLAFIIQPSPSTAAIHMGP</sequence>
<evidence type="ECO:0000313" key="2">
    <source>
        <dbReference type="Proteomes" id="UP000825729"/>
    </source>
</evidence>
<dbReference type="EMBL" id="JAINDJ010000165">
    <property type="protein sequence ID" value="KAG9438324.1"/>
    <property type="molecule type" value="Genomic_DNA"/>
</dbReference>
<gene>
    <name evidence="1" type="ORF">H6P81_021731</name>
</gene>
<accession>A0AAV7DQU4</accession>
<protein>
    <submittedName>
        <fullName evidence="1">Uncharacterized protein</fullName>
    </submittedName>
</protein>
<keyword evidence="2" id="KW-1185">Reference proteome</keyword>
<organism evidence="1 2">
    <name type="scientific">Aristolochia fimbriata</name>
    <name type="common">White veined hardy Dutchman's pipe vine</name>
    <dbReference type="NCBI Taxonomy" id="158543"/>
    <lineage>
        <taxon>Eukaryota</taxon>
        <taxon>Viridiplantae</taxon>
        <taxon>Streptophyta</taxon>
        <taxon>Embryophyta</taxon>
        <taxon>Tracheophyta</taxon>
        <taxon>Spermatophyta</taxon>
        <taxon>Magnoliopsida</taxon>
        <taxon>Magnoliidae</taxon>
        <taxon>Piperales</taxon>
        <taxon>Aristolochiaceae</taxon>
        <taxon>Aristolochia</taxon>
    </lineage>
</organism>
<reference evidence="1 2" key="1">
    <citation type="submission" date="2021-07" db="EMBL/GenBank/DDBJ databases">
        <title>The Aristolochia fimbriata genome: insights into angiosperm evolution, floral development and chemical biosynthesis.</title>
        <authorList>
            <person name="Jiao Y."/>
        </authorList>
    </citation>
    <scope>NUCLEOTIDE SEQUENCE [LARGE SCALE GENOMIC DNA]</scope>
    <source>
        <strain evidence="1">IBCAS-2021</strain>
        <tissue evidence="1">Leaf</tissue>
    </source>
</reference>
<dbReference type="Proteomes" id="UP000825729">
    <property type="component" value="Unassembled WGS sequence"/>
</dbReference>
<evidence type="ECO:0000313" key="1">
    <source>
        <dbReference type="EMBL" id="KAG9438324.1"/>
    </source>
</evidence>
<proteinExistence type="predicted"/>
<comment type="caution">
    <text evidence="1">The sequence shown here is derived from an EMBL/GenBank/DDBJ whole genome shotgun (WGS) entry which is preliminary data.</text>
</comment>
<dbReference type="AlphaFoldDB" id="A0AAV7DQU4"/>